<evidence type="ECO:0000256" key="7">
    <source>
        <dbReference type="ARBA" id="ARBA00023177"/>
    </source>
</evidence>
<dbReference type="PANTHER" id="PTHR11730:SF89">
    <property type="entry name" value="AMMONIUM TRANSPORTER SLL0108-RELATED"/>
    <property type="match status" value="1"/>
</dbReference>
<dbReference type="GO" id="GO:0008519">
    <property type="term" value="F:ammonium channel activity"/>
    <property type="evidence" value="ECO:0007669"/>
    <property type="project" value="InterPro"/>
</dbReference>
<keyword evidence="7" id="KW-0924">Ammonia transport</keyword>
<feature type="transmembrane region" description="Helical" evidence="8">
    <location>
        <begin position="256"/>
        <end position="274"/>
    </location>
</feature>
<feature type="transmembrane region" description="Helical" evidence="8">
    <location>
        <begin position="157"/>
        <end position="180"/>
    </location>
</feature>
<dbReference type="SUPFAM" id="SSF111352">
    <property type="entry name" value="Ammonium transporter"/>
    <property type="match status" value="1"/>
</dbReference>
<feature type="transmembrane region" description="Helical" evidence="8">
    <location>
        <begin position="117"/>
        <end position="137"/>
    </location>
</feature>
<evidence type="ECO:0000313" key="11">
    <source>
        <dbReference type="Proteomes" id="UP000290637"/>
    </source>
</evidence>
<accession>A0A4V0Z3X4</accession>
<dbReference type="AlphaFoldDB" id="A0A4V0Z3X4"/>
<keyword evidence="4 8" id="KW-0812">Transmembrane</keyword>
<dbReference type="InterPro" id="IPR024041">
    <property type="entry name" value="NH4_transpt_AmtB-like_dom"/>
</dbReference>
<feature type="transmembrane region" description="Helical" evidence="8">
    <location>
        <begin position="310"/>
        <end position="333"/>
    </location>
</feature>
<keyword evidence="11" id="KW-1185">Reference proteome</keyword>
<dbReference type="KEGG" id="plue:EWM63_19760"/>
<feature type="transmembrane region" description="Helical" evidence="8">
    <location>
        <begin position="12"/>
        <end position="35"/>
    </location>
</feature>
<feature type="transmembrane region" description="Helical" evidence="8">
    <location>
        <begin position="47"/>
        <end position="69"/>
    </location>
</feature>
<reference evidence="10 11" key="1">
    <citation type="submission" date="2019-02" db="EMBL/GenBank/DDBJ databases">
        <title>Draft Genome Sequences of Six Type Strains of the Genus Massilia.</title>
        <authorList>
            <person name="Miess H."/>
            <person name="Frediansyhah A."/>
            <person name="Gross H."/>
        </authorList>
    </citation>
    <scope>NUCLEOTIDE SEQUENCE [LARGE SCALE GENOMIC DNA]</scope>
    <source>
        <strain evidence="10 11">DSM 17473</strain>
    </source>
</reference>
<dbReference type="Proteomes" id="UP000290637">
    <property type="component" value="Chromosome"/>
</dbReference>
<keyword evidence="3" id="KW-0813">Transport</keyword>
<feature type="transmembrane region" description="Helical" evidence="8">
    <location>
        <begin position="89"/>
        <end position="108"/>
    </location>
</feature>
<evidence type="ECO:0000256" key="6">
    <source>
        <dbReference type="ARBA" id="ARBA00023136"/>
    </source>
</evidence>
<gene>
    <name evidence="10" type="ORF">EWM63_19760</name>
</gene>
<dbReference type="OrthoDB" id="9814202at2"/>
<dbReference type="Gene3D" id="1.10.3430.10">
    <property type="entry name" value="Ammonium transporter AmtB like domains"/>
    <property type="match status" value="1"/>
</dbReference>
<feature type="transmembrane region" description="Helical" evidence="8">
    <location>
        <begin position="227"/>
        <end position="249"/>
    </location>
</feature>
<evidence type="ECO:0000256" key="4">
    <source>
        <dbReference type="ARBA" id="ARBA00022692"/>
    </source>
</evidence>
<protein>
    <submittedName>
        <fullName evidence="10">Ammonium transporter</fullName>
    </submittedName>
</protein>
<dbReference type="EMBL" id="CP035913">
    <property type="protein sequence ID" value="QBE64953.1"/>
    <property type="molecule type" value="Genomic_DNA"/>
</dbReference>
<feature type="transmembrane region" description="Helical" evidence="8">
    <location>
        <begin position="201"/>
        <end position="221"/>
    </location>
</feature>
<evidence type="ECO:0000256" key="8">
    <source>
        <dbReference type="SAM" id="Phobius"/>
    </source>
</evidence>
<evidence type="ECO:0000256" key="3">
    <source>
        <dbReference type="ARBA" id="ARBA00022448"/>
    </source>
</evidence>
<keyword evidence="6 8" id="KW-0472">Membrane</keyword>
<dbReference type="Pfam" id="PF00909">
    <property type="entry name" value="Ammonium_transp"/>
    <property type="match status" value="1"/>
</dbReference>
<evidence type="ECO:0000256" key="2">
    <source>
        <dbReference type="ARBA" id="ARBA00005887"/>
    </source>
</evidence>
<name>A0A4V0Z3X4_9BURK</name>
<organism evidence="10 11">
    <name type="scientific">Pseudoduganella lutea</name>
    <dbReference type="NCBI Taxonomy" id="321985"/>
    <lineage>
        <taxon>Bacteria</taxon>
        <taxon>Pseudomonadati</taxon>
        <taxon>Pseudomonadota</taxon>
        <taxon>Betaproteobacteria</taxon>
        <taxon>Burkholderiales</taxon>
        <taxon>Oxalobacteraceae</taxon>
        <taxon>Telluria group</taxon>
        <taxon>Pseudoduganella</taxon>
    </lineage>
</organism>
<feature type="transmembrane region" description="Helical" evidence="8">
    <location>
        <begin position="345"/>
        <end position="366"/>
    </location>
</feature>
<evidence type="ECO:0000256" key="5">
    <source>
        <dbReference type="ARBA" id="ARBA00022989"/>
    </source>
</evidence>
<dbReference type="GO" id="GO:0097272">
    <property type="term" value="P:ammonium homeostasis"/>
    <property type="evidence" value="ECO:0007669"/>
    <property type="project" value="TreeGrafter"/>
</dbReference>
<dbReference type="GO" id="GO:0016020">
    <property type="term" value="C:membrane"/>
    <property type="evidence" value="ECO:0007669"/>
    <property type="project" value="UniProtKB-SubCell"/>
</dbReference>
<keyword evidence="5 8" id="KW-1133">Transmembrane helix</keyword>
<dbReference type="RefSeq" id="WP_130188068.1">
    <property type="nucleotide sequence ID" value="NZ_CP035913.1"/>
</dbReference>
<dbReference type="PROSITE" id="PS01219">
    <property type="entry name" value="AMMONIUM_TRANSP"/>
    <property type="match status" value="1"/>
</dbReference>
<comment type="subcellular location">
    <subcellularLocation>
        <location evidence="1">Membrane</location>
        <topology evidence="1">Multi-pass membrane protein</topology>
    </subcellularLocation>
</comment>
<proteinExistence type="inferred from homology"/>
<feature type="domain" description="Ammonium transporter AmtB-like" evidence="9">
    <location>
        <begin position="12"/>
        <end position="391"/>
    </location>
</feature>
<evidence type="ECO:0000313" key="10">
    <source>
        <dbReference type="EMBL" id="QBE64953.1"/>
    </source>
</evidence>
<dbReference type="InterPro" id="IPR018047">
    <property type="entry name" value="Ammonium_transpt_CS"/>
</dbReference>
<evidence type="ECO:0000256" key="1">
    <source>
        <dbReference type="ARBA" id="ARBA00004141"/>
    </source>
</evidence>
<dbReference type="PANTHER" id="PTHR11730">
    <property type="entry name" value="AMMONIUM TRANSPORTER"/>
    <property type="match status" value="1"/>
</dbReference>
<comment type="similarity">
    <text evidence="2">Belongs to the ammonia transporter channel (TC 1.A.11.2) family.</text>
</comment>
<feature type="transmembrane region" description="Helical" evidence="8">
    <location>
        <begin position="280"/>
        <end position="298"/>
    </location>
</feature>
<dbReference type="InterPro" id="IPR029020">
    <property type="entry name" value="Ammonium/urea_transptr"/>
</dbReference>
<evidence type="ECO:0000259" key="9">
    <source>
        <dbReference type="Pfam" id="PF00909"/>
    </source>
</evidence>
<sequence>MESFKSGADALFVLLGGIMVLAMHAGFAFLELGTVRKKSQVNALVKILVDFCVSAIVYFTVGYGIAYGVHFFGPTDTLVANNGYALVKFFFLLTFAAAIPAIISGGIAERARFYPQMIATALLVGFVYPFFEGIAWNGNFGLQAALESAFGAPFHDFAGSIVVHAVGGWAALPAVLLLGARRGRYGRDGRIAAHPPSNIPFLALGAWILAVGWFGFNVMSAQTLDKINGLVAVNSLMALVGGTLAALVLGKNDPGFVHNGPLAGLVAVCAGSDLMHPLGALATGAVAGAIFVVMFTLAQNRWKIDDVLGVWPLHGLCGAWGGIAAGIFGSRALGGLGGVSLPSQIAGTVLGIVIASAGGALVYGVLKLTIGLRLDPEQEFDGADLSIHKISATPERETIAG</sequence>